<proteinExistence type="predicted"/>
<organism evidence="1 2">
    <name type="scientific">Synaphobranchus kaupii</name>
    <name type="common">Kaup's arrowtooth eel</name>
    <dbReference type="NCBI Taxonomy" id="118154"/>
    <lineage>
        <taxon>Eukaryota</taxon>
        <taxon>Metazoa</taxon>
        <taxon>Chordata</taxon>
        <taxon>Craniata</taxon>
        <taxon>Vertebrata</taxon>
        <taxon>Euteleostomi</taxon>
        <taxon>Actinopterygii</taxon>
        <taxon>Neopterygii</taxon>
        <taxon>Teleostei</taxon>
        <taxon>Anguilliformes</taxon>
        <taxon>Synaphobranchidae</taxon>
        <taxon>Synaphobranchus</taxon>
    </lineage>
</organism>
<keyword evidence="2" id="KW-1185">Reference proteome</keyword>
<accession>A0A9Q1EIV5</accession>
<dbReference type="AlphaFoldDB" id="A0A9Q1EIV5"/>
<comment type="caution">
    <text evidence="1">The sequence shown here is derived from an EMBL/GenBank/DDBJ whole genome shotgun (WGS) entry which is preliminary data.</text>
</comment>
<dbReference type="Proteomes" id="UP001152622">
    <property type="component" value="Chromosome 16"/>
</dbReference>
<reference evidence="1" key="1">
    <citation type="journal article" date="2023" name="Science">
        <title>Genome structures resolve the early diversification of teleost fishes.</title>
        <authorList>
            <person name="Parey E."/>
            <person name="Louis A."/>
            <person name="Montfort J."/>
            <person name="Bouchez O."/>
            <person name="Roques C."/>
            <person name="Iampietro C."/>
            <person name="Lluch J."/>
            <person name="Castinel A."/>
            <person name="Donnadieu C."/>
            <person name="Desvignes T."/>
            <person name="Floi Bucao C."/>
            <person name="Jouanno E."/>
            <person name="Wen M."/>
            <person name="Mejri S."/>
            <person name="Dirks R."/>
            <person name="Jansen H."/>
            <person name="Henkel C."/>
            <person name="Chen W.J."/>
            <person name="Zahm M."/>
            <person name="Cabau C."/>
            <person name="Klopp C."/>
            <person name="Thompson A.W."/>
            <person name="Robinson-Rechavi M."/>
            <person name="Braasch I."/>
            <person name="Lecointre G."/>
            <person name="Bobe J."/>
            <person name="Postlethwait J.H."/>
            <person name="Berthelot C."/>
            <person name="Roest Crollius H."/>
            <person name="Guiguen Y."/>
        </authorList>
    </citation>
    <scope>NUCLEOTIDE SEQUENCE</scope>
    <source>
        <strain evidence="1">WJC10195</strain>
    </source>
</reference>
<name>A0A9Q1EIV5_SYNKA</name>
<protein>
    <submittedName>
        <fullName evidence="1">Uncharacterized protein</fullName>
    </submittedName>
</protein>
<dbReference type="EMBL" id="JAINUF010000016">
    <property type="protein sequence ID" value="KAJ8339636.1"/>
    <property type="molecule type" value="Genomic_DNA"/>
</dbReference>
<evidence type="ECO:0000313" key="2">
    <source>
        <dbReference type="Proteomes" id="UP001152622"/>
    </source>
</evidence>
<evidence type="ECO:0000313" key="1">
    <source>
        <dbReference type="EMBL" id="KAJ8339636.1"/>
    </source>
</evidence>
<sequence length="68" mass="7346">MSCIGPDQIVQGVFVQPIPPAHQETQACPHKTNPSEVCVTTGICFHNPAHVIVGQHRGQDIRFTSLAT</sequence>
<gene>
    <name evidence="1" type="ORF">SKAU_G00342690</name>
</gene>